<evidence type="ECO:0000313" key="2">
    <source>
        <dbReference type="Proteomes" id="UP001227268"/>
    </source>
</evidence>
<sequence>MLSPRQTAATLAGFLSAQVVSAQTDASYSSGALGEGPYSTFVSTYATPPLWNHVLPINDTIKPQLTSGLIFIGPRGTATHQAAPYIYNQTGELVWDGSLDGYTQTMAYSVQQYQNKPVLAIWQGQFNAGGYGSGYNLLLNETYQVVGNVTTNNLPGIGADIHEFKITTNDTALLTAYNATQMDLSSYDGTADGYILTGMYQEIDIATGASLFTWNSLDHVDPNECYVSPGSSGTEALPWDYFHINSVDKDNKGNYLVSSRHCHTAYYIDGTSGQIMWKLGGKNSSFTGEGSEFYFQHDARFHANDTQVSIFDNGATSWETSEATARGLLIDLNYSNMTATLAVEAIPYYNLTVAESQGNVQIQDNGNMMIGWGQNPWLGEHNAEGTPLWAAQFGVGDVQAYRAHRSVWNGYPTTLPAFVIQSNSSTTGYASWNGATEVATWELLGSNDASAVVSLANTSAVGTFETNFTIPSSPSYSYYQVRALDSGKLSLGYSNFVSGSNGTVVQPAATQTPAVGAANATTVTSTTSSTSTGFSSASTSGAETSKSVPMLVTMSAVVIACFYAS</sequence>
<accession>A0ACC2VMS5</accession>
<dbReference type="Proteomes" id="UP001227268">
    <property type="component" value="Unassembled WGS sequence"/>
</dbReference>
<gene>
    <name evidence="1" type="ORF">QFC21_003844</name>
</gene>
<comment type="caution">
    <text evidence="1">The sequence shown here is derived from an EMBL/GenBank/DDBJ whole genome shotgun (WGS) entry which is preliminary data.</text>
</comment>
<proteinExistence type="predicted"/>
<protein>
    <submittedName>
        <fullName evidence="1">Uncharacterized protein</fullName>
    </submittedName>
</protein>
<keyword evidence="2" id="KW-1185">Reference proteome</keyword>
<name>A0ACC2VMS5_9TREE</name>
<reference evidence="1" key="1">
    <citation type="submission" date="2023-04" db="EMBL/GenBank/DDBJ databases">
        <title>Draft Genome sequencing of Naganishia species isolated from polar environments using Oxford Nanopore Technology.</title>
        <authorList>
            <person name="Leo P."/>
            <person name="Venkateswaran K."/>
        </authorList>
    </citation>
    <scope>NUCLEOTIDE SEQUENCE</scope>
    <source>
        <strain evidence="1">MNA-CCFEE 5423</strain>
    </source>
</reference>
<dbReference type="EMBL" id="JASBWT010000012">
    <property type="protein sequence ID" value="KAJ9099842.1"/>
    <property type="molecule type" value="Genomic_DNA"/>
</dbReference>
<organism evidence="1 2">
    <name type="scientific">Naganishia friedmannii</name>
    <dbReference type="NCBI Taxonomy" id="89922"/>
    <lineage>
        <taxon>Eukaryota</taxon>
        <taxon>Fungi</taxon>
        <taxon>Dikarya</taxon>
        <taxon>Basidiomycota</taxon>
        <taxon>Agaricomycotina</taxon>
        <taxon>Tremellomycetes</taxon>
        <taxon>Filobasidiales</taxon>
        <taxon>Filobasidiaceae</taxon>
        <taxon>Naganishia</taxon>
    </lineage>
</organism>
<evidence type="ECO:0000313" key="1">
    <source>
        <dbReference type="EMBL" id="KAJ9099842.1"/>
    </source>
</evidence>